<dbReference type="Proteomes" id="UP000652763">
    <property type="component" value="Unassembled WGS sequence"/>
</dbReference>
<evidence type="ECO:0000256" key="1">
    <source>
        <dbReference type="SAM" id="MobiDB-lite"/>
    </source>
</evidence>
<dbReference type="RefSeq" id="WP_191748335.1">
    <property type="nucleotide sequence ID" value="NZ_JACSQC010000007.1"/>
</dbReference>
<reference evidence="2 3" key="1">
    <citation type="submission" date="2020-08" db="EMBL/GenBank/DDBJ databases">
        <title>A Genomic Blueprint of the Chicken Gut Microbiome.</title>
        <authorList>
            <person name="Gilroy R."/>
            <person name="Ravi A."/>
            <person name="Getino M."/>
            <person name="Pursley I."/>
            <person name="Horton D.L."/>
            <person name="Alikhan N.-F."/>
            <person name="Baker D."/>
            <person name="Gharbi K."/>
            <person name="Hall N."/>
            <person name="Watson M."/>
            <person name="Adriaenssens E.M."/>
            <person name="Foster-Nyarko E."/>
            <person name="Jarju S."/>
            <person name="Secka A."/>
            <person name="Antonio M."/>
            <person name="Oren A."/>
            <person name="Chaudhuri R."/>
            <person name="La Ragione R.M."/>
            <person name="Hildebrand F."/>
            <person name="Pallen M.J."/>
        </authorList>
    </citation>
    <scope>NUCLEOTIDE SEQUENCE [LARGE SCALE GENOMIC DNA]</scope>
    <source>
        <strain evidence="2 3">Sa2BUA2</strain>
    </source>
</reference>
<evidence type="ECO:0000313" key="2">
    <source>
        <dbReference type="EMBL" id="MBD8044897.1"/>
    </source>
</evidence>
<name>A0ABR8YKX8_9MICC</name>
<organism evidence="2 3">
    <name type="scientific">Arthrobacter pullicola</name>
    <dbReference type="NCBI Taxonomy" id="2762224"/>
    <lineage>
        <taxon>Bacteria</taxon>
        <taxon>Bacillati</taxon>
        <taxon>Actinomycetota</taxon>
        <taxon>Actinomycetes</taxon>
        <taxon>Micrococcales</taxon>
        <taxon>Micrococcaceae</taxon>
        <taxon>Arthrobacter</taxon>
    </lineage>
</organism>
<dbReference type="EMBL" id="JACSQC010000007">
    <property type="protein sequence ID" value="MBD8044897.1"/>
    <property type="molecule type" value="Genomic_DNA"/>
</dbReference>
<keyword evidence="3" id="KW-1185">Reference proteome</keyword>
<protein>
    <submittedName>
        <fullName evidence="2">Uncharacterized protein</fullName>
    </submittedName>
</protein>
<accession>A0ABR8YKX8</accession>
<gene>
    <name evidence="2" type="ORF">H9638_13885</name>
</gene>
<feature type="region of interest" description="Disordered" evidence="1">
    <location>
        <begin position="1"/>
        <end position="39"/>
    </location>
</feature>
<comment type="caution">
    <text evidence="2">The sequence shown here is derived from an EMBL/GenBank/DDBJ whole genome shotgun (WGS) entry which is preliminary data.</text>
</comment>
<proteinExistence type="predicted"/>
<evidence type="ECO:0000313" key="3">
    <source>
        <dbReference type="Proteomes" id="UP000652763"/>
    </source>
</evidence>
<sequence length="93" mass="9207">MDKNDEEPGTDAAPDTETGPAAREGTPGRIPGGPVLTGDPRVDAVLAGLDRVPDLPVAEHAALYAGLHDGLLAALNEEPPGIKGSPVPGPGAG</sequence>